<keyword evidence="1" id="KW-0472">Membrane</keyword>
<feature type="transmembrane region" description="Helical" evidence="1">
    <location>
        <begin position="47"/>
        <end position="71"/>
    </location>
</feature>
<dbReference type="EMBL" id="BMGH01000001">
    <property type="protein sequence ID" value="GGD02452.1"/>
    <property type="molecule type" value="Genomic_DNA"/>
</dbReference>
<name>A0A8J2Y4T9_9PROT</name>
<keyword evidence="3" id="KW-1185">Reference proteome</keyword>
<feature type="transmembrane region" description="Helical" evidence="1">
    <location>
        <begin position="145"/>
        <end position="168"/>
    </location>
</feature>
<accession>A0A8J2Y4T9</accession>
<dbReference type="AlphaFoldDB" id="A0A8J2Y4T9"/>
<evidence type="ECO:0000313" key="3">
    <source>
        <dbReference type="Proteomes" id="UP000613582"/>
    </source>
</evidence>
<keyword evidence="1" id="KW-1133">Transmembrane helix</keyword>
<reference evidence="2" key="2">
    <citation type="submission" date="2020-09" db="EMBL/GenBank/DDBJ databases">
        <authorList>
            <person name="Sun Q."/>
            <person name="Zhou Y."/>
        </authorList>
    </citation>
    <scope>NUCLEOTIDE SEQUENCE</scope>
    <source>
        <strain evidence="2">CGMCC 1.12921</strain>
    </source>
</reference>
<sequence length="169" mass="18049">MLPKHSLPPLKWRTLEKEAQGLIYGAILVLSLLMAIEAYSGRPFRPALILFGSVLAMALARALAALISNGLETGERLFRVSALRAAWTGSHPVLFASLLPSGLMLASSFGWLSLENAILTSQLYCILVLVIFGARVGWVIGHGPLLPIAGAFFAGGVGVLLAVMKYILH</sequence>
<reference evidence="2" key="1">
    <citation type="journal article" date="2014" name="Int. J. Syst. Evol. Microbiol.">
        <title>Complete genome sequence of Corynebacterium casei LMG S-19264T (=DSM 44701T), isolated from a smear-ripened cheese.</title>
        <authorList>
            <consortium name="US DOE Joint Genome Institute (JGI-PGF)"/>
            <person name="Walter F."/>
            <person name="Albersmeier A."/>
            <person name="Kalinowski J."/>
            <person name="Ruckert C."/>
        </authorList>
    </citation>
    <scope>NUCLEOTIDE SEQUENCE</scope>
    <source>
        <strain evidence="2">CGMCC 1.12921</strain>
    </source>
</reference>
<evidence type="ECO:0000313" key="2">
    <source>
        <dbReference type="EMBL" id="GGD02452.1"/>
    </source>
</evidence>
<feature type="transmembrane region" description="Helical" evidence="1">
    <location>
        <begin position="92"/>
        <end position="112"/>
    </location>
</feature>
<protein>
    <submittedName>
        <fullName evidence="2">Uncharacterized protein</fullName>
    </submittedName>
</protein>
<feature type="transmembrane region" description="Helical" evidence="1">
    <location>
        <begin position="21"/>
        <end position="41"/>
    </location>
</feature>
<evidence type="ECO:0000256" key="1">
    <source>
        <dbReference type="SAM" id="Phobius"/>
    </source>
</evidence>
<feature type="transmembrane region" description="Helical" evidence="1">
    <location>
        <begin position="118"/>
        <end position="138"/>
    </location>
</feature>
<organism evidence="2 3">
    <name type="scientific">Aquisalinus flavus</name>
    <dbReference type="NCBI Taxonomy" id="1526572"/>
    <lineage>
        <taxon>Bacteria</taxon>
        <taxon>Pseudomonadati</taxon>
        <taxon>Pseudomonadota</taxon>
        <taxon>Alphaproteobacteria</taxon>
        <taxon>Parvularculales</taxon>
        <taxon>Parvularculaceae</taxon>
        <taxon>Aquisalinus</taxon>
    </lineage>
</organism>
<dbReference type="Proteomes" id="UP000613582">
    <property type="component" value="Unassembled WGS sequence"/>
</dbReference>
<gene>
    <name evidence="2" type="ORF">GCM10011342_09350</name>
</gene>
<proteinExistence type="predicted"/>
<dbReference type="RefSeq" id="WP_188160114.1">
    <property type="nucleotide sequence ID" value="NZ_BMGH01000001.1"/>
</dbReference>
<keyword evidence="1" id="KW-0812">Transmembrane</keyword>
<comment type="caution">
    <text evidence="2">The sequence shown here is derived from an EMBL/GenBank/DDBJ whole genome shotgun (WGS) entry which is preliminary data.</text>
</comment>